<evidence type="ECO:0000313" key="1">
    <source>
        <dbReference type="EMBL" id="KAG8635911.1"/>
    </source>
</evidence>
<dbReference type="Proteomes" id="UP000091857">
    <property type="component" value="Chromosome 16"/>
</dbReference>
<gene>
    <name evidence="1" type="ORF">MANES_16G075400v8</name>
</gene>
<evidence type="ECO:0000313" key="2">
    <source>
        <dbReference type="Proteomes" id="UP000091857"/>
    </source>
</evidence>
<comment type="caution">
    <text evidence="1">The sequence shown here is derived from an EMBL/GenBank/DDBJ whole genome shotgun (WGS) entry which is preliminary data.</text>
</comment>
<name>A0ACB7G7A7_MANES</name>
<dbReference type="EMBL" id="CM004402">
    <property type="protein sequence ID" value="KAG8635911.1"/>
    <property type="molecule type" value="Genomic_DNA"/>
</dbReference>
<accession>A0ACB7G7A7</accession>
<organism evidence="1 2">
    <name type="scientific">Manihot esculenta</name>
    <name type="common">Cassava</name>
    <name type="synonym">Jatropha manihot</name>
    <dbReference type="NCBI Taxonomy" id="3983"/>
    <lineage>
        <taxon>Eukaryota</taxon>
        <taxon>Viridiplantae</taxon>
        <taxon>Streptophyta</taxon>
        <taxon>Embryophyta</taxon>
        <taxon>Tracheophyta</taxon>
        <taxon>Spermatophyta</taxon>
        <taxon>Magnoliopsida</taxon>
        <taxon>eudicotyledons</taxon>
        <taxon>Gunneridae</taxon>
        <taxon>Pentapetalae</taxon>
        <taxon>rosids</taxon>
        <taxon>fabids</taxon>
        <taxon>Malpighiales</taxon>
        <taxon>Euphorbiaceae</taxon>
        <taxon>Crotonoideae</taxon>
        <taxon>Manihoteae</taxon>
        <taxon>Manihot</taxon>
    </lineage>
</organism>
<keyword evidence="2" id="KW-1185">Reference proteome</keyword>
<proteinExistence type="predicted"/>
<sequence>MASLFRDLSLGHSKRESTPPPIQPPPTMPSKLTTSDLESPLGQLSSQLTDSDLRATAYEIFVAVSRTSAGKPLTYISNTSNSDLSTNHHSPHSPNSPALQRSLTSAAASKMKKAFGLKSPGSGSKKSPGSGPGSGQGKSKRPLTVGELMRSQMRVSETVDSRIRRALVRVAAGQVGRRIESVVLPLELLQQLKHSDFTDQQEYETWQKRTMKVLEAGLLTHPRVPLEKSNPTSQRLRQIINGALDRPIETGKNNESMQVLRSAVMSLASRSDGSFSEICHWADGIPLNLRLYEMLLEACFDVNDETSIIEEVDELMEHIKKTWTVLGMNQVLHNVCFTWVLFHRFVATGQVETDLLDAADGQLAEVAKDAKTTKDPQYAKILSSTLSSILGWAEKRLLAYHDTFDNGNIETMQSIVSLGVSAAKILVEDISNEYRRKRKGDVDVARSRIDTYIRSSLRTVFAQRMEKADSSRRASKNQSNPLPVLAILAKDVGELALNEKRVFSPILKRWHPFAAGVAVATLHACYGNELKQFISGITELTPDAVQVLRAADKLEKDLVQIAVEDSVDSDDGGKAIIREMPPYEAEAAIANLVKAWIKARLDRLKEWVDRNLQQEVWNPKANKEGFAPSAVEVLRIIDETLDAYFQLPIPMHPALLPDLMSGLDRCLQYYAIKAKSGCGKVLQCSIYPCVLIFGFLIAVSLIVICRITEHLHTNYASINQMYNRIKVSRCMEKERKVTKSAEKEFSGCNNKWG</sequence>
<reference evidence="2" key="1">
    <citation type="journal article" date="2016" name="Nat. Biotechnol.">
        <title>Sequencing wild and cultivated cassava and related species reveals extensive interspecific hybridization and genetic diversity.</title>
        <authorList>
            <person name="Bredeson J.V."/>
            <person name="Lyons J.B."/>
            <person name="Prochnik S.E."/>
            <person name="Wu G.A."/>
            <person name="Ha C.M."/>
            <person name="Edsinger-Gonzales E."/>
            <person name="Grimwood J."/>
            <person name="Schmutz J."/>
            <person name="Rabbi I.Y."/>
            <person name="Egesi C."/>
            <person name="Nauluvula P."/>
            <person name="Lebot V."/>
            <person name="Ndunguru J."/>
            <person name="Mkamilo G."/>
            <person name="Bart R.S."/>
            <person name="Setter T.L."/>
            <person name="Gleadow R.M."/>
            <person name="Kulakow P."/>
            <person name="Ferguson M.E."/>
            <person name="Rounsley S."/>
            <person name="Rokhsar D.S."/>
        </authorList>
    </citation>
    <scope>NUCLEOTIDE SEQUENCE [LARGE SCALE GENOMIC DNA]</scope>
    <source>
        <strain evidence="2">cv. AM560-2</strain>
    </source>
</reference>
<protein>
    <submittedName>
        <fullName evidence="1">Uncharacterized protein</fullName>
    </submittedName>
</protein>